<dbReference type="SUPFAM" id="SSF117289">
    <property type="entry name" value="Nucleoporin domain"/>
    <property type="match status" value="1"/>
</dbReference>
<keyword evidence="12" id="KW-1185">Reference proteome</keyword>
<evidence type="ECO:0000256" key="3">
    <source>
        <dbReference type="ARBA" id="ARBA00022574"/>
    </source>
</evidence>
<keyword evidence="3 8" id="KW-0853">WD repeat</keyword>
<evidence type="ECO:0000256" key="1">
    <source>
        <dbReference type="ARBA" id="ARBA00004906"/>
    </source>
</evidence>
<dbReference type="SUPFAM" id="SSF50978">
    <property type="entry name" value="WD40 repeat-like"/>
    <property type="match status" value="1"/>
</dbReference>
<evidence type="ECO:0000256" key="9">
    <source>
        <dbReference type="SAM" id="MobiDB-lite"/>
    </source>
</evidence>
<evidence type="ECO:0000313" key="11">
    <source>
        <dbReference type="EMBL" id="KAK7825910.1"/>
    </source>
</evidence>
<dbReference type="InterPro" id="IPR019775">
    <property type="entry name" value="WD40_repeat_CS"/>
</dbReference>
<evidence type="ECO:0000256" key="2">
    <source>
        <dbReference type="ARBA" id="ARBA00006445"/>
    </source>
</evidence>
<keyword evidence="4" id="KW-0132">Cell division</keyword>
<dbReference type="GO" id="GO:0051301">
    <property type="term" value="P:cell division"/>
    <property type="evidence" value="ECO:0007669"/>
    <property type="project" value="UniProtKB-KW"/>
</dbReference>
<evidence type="ECO:0000256" key="8">
    <source>
        <dbReference type="PROSITE-ProRule" id="PRU00221"/>
    </source>
</evidence>
<evidence type="ECO:0000313" key="12">
    <source>
        <dbReference type="Proteomes" id="UP000237347"/>
    </source>
</evidence>
<protein>
    <submittedName>
        <fullName evidence="11">Protein fizzy-related 3</fullName>
    </submittedName>
</protein>
<reference evidence="11 12" key="1">
    <citation type="journal article" date="2018" name="Sci. Data">
        <title>The draft genome sequence of cork oak.</title>
        <authorList>
            <person name="Ramos A.M."/>
            <person name="Usie A."/>
            <person name="Barbosa P."/>
            <person name="Barros P.M."/>
            <person name="Capote T."/>
            <person name="Chaves I."/>
            <person name="Simoes F."/>
            <person name="Abreu I."/>
            <person name="Carrasquinho I."/>
            <person name="Faro C."/>
            <person name="Guimaraes J.B."/>
            <person name="Mendonca D."/>
            <person name="Nobrega F."/>
            <person name="Rodrigues L."/>
            <person name="Saibo N.J.M."/>
            <person name="Varela M.C."/>
            <person name="Egas C."/>
            <person name="Matos J."/>
            <person name="Miguel C.M."/>
            <person name="Oliveira M.M."/>
            <person name="Ricardo C.P."/>
            <person name="Goncalves S."/>
        </authorList>
    </citation>
    <scope>NUCLEOTIDE SEQUENCE [LARGE SCALE GENOMIC DNA]</scope>
    <source>
        <strain evidence="12">cv. HL8</strain>
    </source>
</reference>
<comment type="similarity">
    <text evidence="2">Belongs to the WD repeat CDC20/Fizzy family.</text>
</comment>
<dbReference type="FunFam" id="2.130.10.10:FF:000025">
    <property type="entry name" value="FIZZY-related 2 isoform 1"/>
    <property type="match status" value="1"/>
</dbReference>
<keyword evidence="5" id="KW-0677">Repeat</keyword>
<dbReference type="InterPro" id="IPR015943">
    <property type="entry name" value="WD40/YVTN_repeat-like_dom_sf"/>
</dbReference>
<feature type="repeat" description="WD" evidence="8">
    <location>
        <begin position="562"/>
        <end position="595"/>
    </location>
</feature>
<dbReference type="EMBL" id="PKMF04000561">
    <property type="protein sequence ID" value="KAK7825910.1"/>
    <property type="molecule type" value="Genomic_DNA"/>
</dbReference>
<gene>
    <name evidence="11" type="primary">FZR3_0</name>
    <name evidence="11" type="ORF">CFP56_032665</name>
</gene>
<comment type="caution">
    <text evidence="11">The sequence shown here is derived from an EMBL/GenBank/DDBJ whole genome shotgun (WGS) entry which is preliminary data.</text>
</comment>
<dbReference type="Proteomes" id="UP000237347">
    <property type="component" value="Unassembled WGS sequence"/>
</dbReference>
<feature type="repeat" description="WD" evidence="8">
    <location>
        <begin position="474"/>
        <end position="518"/>
    </location>
</feature>
<dbReference type="GO" id="GO:1905786">
    <property type="term" value="P:positive regulation of anaphase-promoting complex-dependent catabolic process"/>
    <property type="evidence" value="ECO:0007669"/>
    <property type="project" value="TreeGrafter"/>
</dbReference>
<dbReference type="Gene3D" id="2.130.10.10">
    <property type="entry name" value="YVTN repeat-like/Quinoprotein amine dehydrogenase"/>
    <property type="match status" value="2"/>
</dbReference>
<dbReference type="GO" id="GO:0031145">
    <property type="term" value="P:anaphase-promoting complex-dependent catabolic process"/>
    <property type="evidence" value="ECO:0007669"/>
    <property type="project" value="TreeGrafter"/>
</dbReference>
<evidence type="ECO:0000256" key="5">
    <source>
        <dbReference type="ARBA" id="ARBA00022737"/>
    </source>
</evidence>
<keyword evidence="7" id="KW-0131">Cell cycle</keyword>
<dbReference type="InterPro" id="IPR036322">
    <property type="entry name" value="WD40_repeat_dom_sf"/>
</dbReference>
<evidence type="ECO:0000256" key="6">
    <source>
        <dbReference type="ARBA" id="ARBA00022776"/>
    </source>
</evidence>
<feature type="compositionally biased region" description="Polar residues" evidence="9">
    <location>
        <begin position="109"/>
        <end position="119"/>
    </location>
</feature>
<accession>A0AAW0JHC4</accession>
<dbReference type="InterPro" id="IPR001680">
    <property type="entry name" value="WD40_rpt"/>
</dbReference>
<name>A0AAW0JHC4_QUESU</name>
<dbReference type="PANTHER" id="PTHR19918:SF36">
    <property type="entry name" value="PROTEIN FIZZY-RELATED 3"/>
    <property type="match status" value="1"/>
</dbReference>
<evidence type="ECO:0000259" key="10">
    <source>
        <dbReference type="Pfam" id="PF24807"/>
    </source>
</evidence>
<feature type="domain" description="CDC20/Fizzy WD40" evidence="10">
    <location>
        <begin position="304"/>
        <end position="593"/>
    </location>
</feature>
<feature type="region of interest" description="Disordered" evidence="9">
    <location>
        <begin position="109"/>
        <end position="134"/>
    </location>
</feature>
<sequence>MDSPQAKKTGLNLPAGMSETSLRLETFSGSTFRAVTNLGSPRTISNLSASPSKSSSCSDRFIPCRSSSRLHTFGLIDKGSPLKEGGNEVYSRLLRAELFGSDFGSFSNAGPGSPMSPSKNMLRFKTESSGPNSPYSPSILGYDNGFYSETSTPPKPPRKVPKTPHKVLDAPSLQDDFYLNLVDWSSQNVLAVGLGTCVYLWSASNSKVTKLCDLGPNDGVCSVQWTREGSFISIGTNLGQVQVWDGTQCKKVRTMGGHQTRTGVLAWNSRTLASGSRDRNILQHDLRVQNDFVSKLIGHKSEVLDAPSLQDDFYLNLVDWSSQNVLAVGLGTCVYLWSASNSKVTKLCDLGPNDGVCSVQWTREGSFISIGTNLGQVQVWDGTQCKKVRTMGGHQTRTGVLAWNSRTLASGSRDRNILQHDLRVQNDFVSKLIGHKSEVCGLKWSHDDRELASGGNDNQLLVWNQHSQQPALRLTEHTAAVKAIAWSPHQSGLLASGGGTADRCIRFWNTTNGHQLNSVDTGSQVCNLAWSKNVNEIVSTHGYSQNQIMVWKYPSMTKVATLTGHSMRVLYLAMSPDGQTIVTGAGDETLRFWNVFPSMKTPTPVRDTGLWSLGRTQIR</sequence>
<dbReference type="InterPro" id="IPR033010">
    <property type="entry name" value="Cdc20/Fizzy"/>
</dbReference>
<dbReference type="AlphaFoldDB" id="A0AAW0JHC4"/>
<dbReference type="PANTHER" id="PTHR19918">
    <property type="entry name" value="CELL DIVISION CYCLE 20 CDC20 FIZZY -RELATED"/>
    <property type="match status" value="1"/>
</dbReference>
<dbReference type="InterPro" id="IPR056150">
    <property type="entry name" value="WD40_CDC20-Fz"/>
</dbReference>
<evidence type="ECO:0000256" key="4">
    <source>
        <dbReference type="ARBA" id="ARBA00022618"/>
    </source>
</evidence>
<dbReference type="GO" id="GO:1990757">
    <property type="term" value="F:ubiquitin ligase activator activity"/>
    <property type="evidence" value="ECO:0007669"/>
    <property type="project" value="TreeGrafter"/>
</dbReference>
<organism evidence="11 12">
    <name type="scientific">Quercus suber</name>
    <name type="common">Cork oak</name>
    <dbReference type="NCBI Taxonomy" id="58331"/>
    <lineage>
        <taxon>Eukaryota</taxon>
        <taxon>Viridiplantae</taxon>
        <taxon>Streptophyta</taxon>
        <taxon>Embryophyta</taxon>
        <taxon>Tracheophyta</taxon>
        <taxon>Spermatophyta</taxon>
        <taxon>Magnoliopsida</taxon>
        <taxon>eudicotyledons</taxon>
        <taxon>Gunneridae</taxon>
        <taxon>Pentapetalae</taxon>
        <taxon>rosids</taxon>
        <taxon>fabids</taxon>
        <taxon>Fagales</taxon>
        <taxon>Fagaceae</taxon>
        <taxon>Quercus</taxon>
    </lineage>
</organism>
<proteinExistence type="inferred from homology"/>
<dbReference type="GO" id="GO:0010997">
    <property type="term" value="F:anaphase-promoting complex binding"/>
    <property type="evidence" value="ECO:0007669"/>
    <property type="project" value="InterPro"/>
</dbReference>
<dbReference type="GO" id="GO:0005680">
    <property type="term" value="C:anaphase-promoting complex"/>
    <property type="evidence" value="ECO:0007669"/>
    <property type="project" value="TreeGrafter"/>
</dbReference>
<comment type="pathway">
    <text evidence="1">Protein modification; protein ubiquitination.</text>
</comment>
<feature type="repeat" description="WD" evidence="8">
    <location>
        <begin position="432"/>
        <end position="473"/>
    </location>
</feature>
<dbReference type="SMART" id="SM00320">
    <property type="entry name" value="WD40"/>
    <property type="match status" value="10"/>
</dbReference>
<dbReference type="PROSITE" id="PS50294">
    <property type="entry name" value="WD_REPEATS_REGION"/>
    <property type="match status" value="2"/>
</dbReference>
<dbReference type="PROSITE" id="PS50082">
    <property type="entry name" value="WD_REPEATS_2"/>
    <property type="match status" value="3"/>
</dbReference>
<keyword evidence="6" id="KW-0498">Mitosis</keyword>
<dbReference type="PROSITE" id="PS00678">
    <property type="entry name" value="WD_REPEATS_1"/>
    <property type="match status" value="1"/>
</dbReference>
<dbReference type="Pfam" id="PF24807">
    <property type="entry name" value="WD40_CDC20-Fz"/>
    <property type="match status" value="1"/>
</dbReference>
<evidence type="ECO:0000256" key="7">
    <source>
        <dbReference type="ARBA" id="ARBA00023306"/>
    </source>
</evidence>